<dbReference type="eggNOG" id="COG2814">
    <property type="taxonomic scope" value="Bacteria"/>
</dbReference>
<evidence type="ECO:0000256" key="2">
    <source>
        <dbReference type="ARBA" id="ARBA00022448"/>
    </source>
</evidence>
<proteinExistence type="predicted"/>
<feature type="transmembrane region" description="Helical" evidence="6">
    <location>
        <begin position="426"/>
        <end position="445"/>
    </location>
</feature>
<feature type="transmembrane region" description="Helical" evidence="6">
    <location>
        <begin position="224"/>
        <end position="241"/>
    </location>
</feature>
<protein>
    <submittedName>
        <fullName evidence="8">Multidrug resistance protein</fullName>
    </submittedName>
</protein>
<feature type="transmembrane region" description="Helical" evidence="6">
    <location>
        <begin position="388"/>
        <end position="414"/>
    </location>
</feature>
<dbReference type="Proteomes" id="UP000013750">
    <property type="component" value="Unassembled WGS sequence"/>
</dbReference>
<dbReference type="InterPro" id="IPR020846">
    <property type="entry name" value="MFS_dom"/>
</dbReference>
<evidence type="ECO:0000256" key="1">
    <source>
        <dbReference type="ARBA" id="ARBA00004651"/>
    </source>
</evidence>
<feature type="transmembrane region" description="Helical" evidence="6">
    <location>
        <begin position="351"/>
        <end position="376"/>
    </location>
</feature>
<dbReference type="Pfam" id="PF07690">
    <property type="entry name" value="MFS_1"/>
    <property type="match status" value="1"/>
</dbReference>
<reference evidence="8 10" key="1">
    <citation type="submission" date="2013-02" db="EMBL/GenBank/DDBJ databases">
        <title>The Genome Sequence of Enterococcus gilvus ATCC BAA-350.</title>
        <authorList>
            <consortium name="The Broad Institute Genome Sequencing Platform"/>
            <consortium name="The Broad Institute Genome Sequencing Center for Infectious Disease"/>
            <person name="Earl A.M."/>
            <person name="Gilmore M.S."/>
            <person name="Lebreton F."/>
            <person name="Walker B."/>
            <person name="Young S.K."/>
            <person name="Zeng Q."/>
            <person name="Gargeya S."/>
            <person name="Fitzgerald M."/>
            <person name="Haas B."/>
            <person name="Abouelleil A."/>
            <person name="Alvarado L."/>
            <person name="Arachchi H.M."/>
            <person name="Berlin A.M."/>
            <person name="Chapman S.B."/>
            <person name="Dewar J."/>
            <person name="Goldberg J."/>
            <person name="Griggs A."/>
            <person name="Gujja S."/>
            <person name="Hansen M."/>
            <person name="Howarth C."/>
            <person name="Imamovic A."/>
            <person name="Larimer J."/>
            <person name="McCowan C."/>
            <person name="Murphy C."/>
            <person name="Neiman D."/>
            <person name="Pearson M."/>
            <person name="Priest M."/>
            <person name="Roberts A."/>
            <person name="Saif S."/>
            <person name="Shea T."/>
            <person name="Sisk P."/>
            <person name="Sykes S."/>
            <person name="Wortman J."/>
            <person name="Nusbaum C."/>
            <person name="Birren B."/>
        </authorList>
    </citation>
    <scope>NUCLEOTIDE SEQUENCE [LARGE SCALE GENOMIC DNA]</scope>
    <source>
        <strain evidence="8 10">ATCC BAA-350</strain>
    </source>
</reference>
<feature type="transmembrane region" description="Helical" evidence="6">
    <location>
        <begin position="138"/>
        <end position="156"/>
    </location>
</feature>
<dbReference type="SUPFAM" id="SSF103473">
    <property type="entry name" value="MFS general substrate transporter"/>
    <property type="match status" value="1"/>
</dbReference>
<keyword evidence="3 6" id="KW-0812">Transmembrane</keyword>
<accession>R2VJF0</accession>
<organism evidence="8 10">
    <name type="scientific">Enterococcus gilvus ATCC BAA-350</name>
    <dbReference type="NCBI Taxonomy" id="1158614"/>
    <lineage>
        <taxon>Bacteria</taxon>
        <taxon>Bacillati</taxon>
        <taxon>Bacillota</taxon>
        <taxon>Bacilli</taxon>
        <taxon>Lactobacillales</taxon>
        <taxon>Enterococcaceae</taxon>
        <taxon>Enterococcus</taxon>
    </lineage>
</organism>
<reference evidence="9 11" key="2">
    <citation type="submission" date="2013-03" db="EMBL/GenBank/DDBJ databases">
        <title>The Genome Sequence of Enterococcus gilvus ATCC BAA-350 (PacBio/Illumina hybrid assembly).</title>
        <authorList>
            <consortium name="The Broad Institute Genomics Platform"/>
            <consortium name="The Broad Institute Genome Sequencing Center for Infectious Disease"/>
            <person name="Earl A."/>
            <person name="Russ C."/>
            <person name="Gilmore M."/>
            <person name="Surin D."/>
            <person name="Walker B."/>
            <person name="Young S."/>
            <person name="Zeng Q."/>
            <person name="Gargeya S."/>
            <person name="Fitzgerald M."/>
            <person name="Haas B."/>
            <person name="Abouelleil A."/>
            <person name="Allen A.W."/>
            <person name="Alvarado L."/>
            <person name="Arachchi H.M."/>
            <person name="Berlin A.M."/>
            <person name="Chapman S.B."/>
            <person name="Gainer-Dewar J."/>
            <person name="Goldberg J."/>
            <person name="Griggs A."/>
            <person name="Gujja S."/>
            <person name="Hansen M."/>
            <person name="Howarth C."/>
            <person name="Imamovic A."/>
            <person name="Ireland A."/>
            <person name="Larimer J."/>
            <person name="McCowan C."/>
            <person name="Murphy C."/>
            <person name="Pearson M."/>
            <person name="Poon T.W."/>
            <person name="Priest M."/>
            <person name="Roberts A."/>
            <person name="Saif S."/>
            <person name="Shea T."/>
            <person name="Sisk P."/>
            <person name="Sykes S."/>
            <person name="Wortman J."/>
            <person name="Nusbaum C."/>
            <person name="Birren B."/>
        </authorList>
    </citation>
    <scope>NUCLEOTIDE SEQUENCE [LARGE SCALE GENOMIC DNA]</scope>
    <source>
        <strain evidence="9 11">ATCC BAA-350</strain>
    </source>
</reference>
<feature type="transmembrane region" description="Helical" evidence="6">
    <location>
        <begin position="327"/>
        <end position="345"/>
    </location>
</feature>
<dbReference type="RefSeq" id="WP_010779240.1">
    <property type="nucleotide sequence ID" value="NZ_ASWH01000002.1"/>
</dbReference>
<dbReference type="PANTHER" id="PTHR23501:SF191">
    <property type="entry name" value="VACUOLAR BASIC AMINO ACID TRANSPORTER 4"/>
    <property type="match status" value="1"/>
</dbReference>
<keyword evidence="2" id="KW-0813">Transport</keyword>
<dbReference type="Proteomes" id="UP000014160">
    <property type="component" value="Unassembled WGS sequence"/>
</dbReference>
<keyword evidence="11" id="KW-1185">Reference proteome</keyword>
<dbReference type="EMBL" id="AJDQ01000004">
    <property type="protein sequence ID" value="EOI57816.1"/>
    <property type="molecule type" value="Genomic_DNA"/>
</dbReference>
<dbReference type="Gene3D" id="1.20.1250.20">
    <property type="entry name" value="MFS general substrate transporter like domains"/>
    <property type="match status" value="1"/>
</dbReference>
<dbReference type="AlphaFoldDB" id="R2VJF0"/>
<dbReference type="OrthoDB" id="9816041at2"/>
<evidence type="ECO:0000256" key="6">
    <source>
        <dbReference type="SAM" id="Phobius"/>
    </source>
</evidence>
<dbReference type="PANTHER" id="PTHR23501">
    <property type="entry name" value="MAJOR FACILITATOR SUPERFAMILY"/>
    <property type="match status" value="1"/>
</dbReference>
<evidence type="ECO:0000256" key="3">
    <source>
        <dbReference type="ARBA" id="ARBA00022692"/>
    </source>
</evidence>
<feature type="transmembrane region" description="Helical" evidence="6">
    <location>
        <begin position="107"/>
        <end position="126"/>
    </location>
</feature>
<keyword evidence="4 6" id="KW-1133">Transmembrane helix</keyword>
<dbReference type="InterPro" id="IPR036259">
    <property type="entry name" value="MFS_trans_sf"/>
</dbReference>
<gene>
    <name evidence="9" type="ORF">I592_03570</name>
    <name evidence="8" type="ORF">UKC_00791</name>
</gene>
<feature type="transmembrane region" description="Helical" evidence="6">
    <location>
        <begin position="296"/>
        <end position="315"/>
    </location>
</feature>
<dbReference type="InterPro" id="IPR011701">
    <property type="entry name" value="MFS"/>
</dbReference>
<sequence>MGNTKKGWMLLAIYIATFMTAIESTIVVTAANAISKSFAGDVPISLLFSSYLFSSALATPILSRLADQYGKKRVFLFGLFLFIVGTFLCGISTSFSLLILFRVLQGIGAGGIMPITFALIGDLFDFETRGKIMGLNNSAWGIASLVAPLLGGFLVSQLSWHWVFFINIPFGLLTILIVQFFYKEEKKSSSTKFSFNELKQYLFLTVSLFLVLVGIQVLTTNLGFGGLFFVAGIILLYTFLLSERKQADPVLPIEAFKASGFLLFTMITFLINGVLIGFQVYVPLWIQTEMHLSPTFAGLALLPSSIFFITGSFFSAQLSKRFGRERLLIFCLAVNIAVFAVLGVLPQHAPYLAFLLLACFSGFGIGTTVTTSVLSAQAAATGNNIGAVSGFITLFRTLGQSFMITFFGMIFSLFAHSSLSTTGYHAVFFSAALIVLISLLLVYFATRITKEKTPN</sequence>
<dbReference type="PROSITE" id="PS50850">
    <property type="entry name" value="MFS"/>
    <property type="match status" value="1"/>
</dbReference>
<evidence type="ECO:0000313" key="10">
    <source>
        <dbReference type="Proteomes" id="UP000013750"/>
    </source>
</evidence>
<dbReference type="GO" id="GO:0005886">
    <property type="term" value="C:plasma membrane"/>
    <property type="evidence" value="ECO:0007669"/>
    <property type="project" value="UniProtKB-SubCell"/>
</dbReference>
<dbReference type="PATRIC" id="fig|1158614.3.peg.820"/>
<dbReference type="GO" id="GO:0022857">
    <property type="term" value="F:transmembrane transporter activity"/>
    <property type="evidence" value="ECO:0007669"/>
    <property type="project" value="InterPro"/>
</dbReference>
<evidence type="ECO:0000259" key="7">
    <source>
        <dbReference type="PROSITE" id="PS50850"/>
    </source>
</evidence>
<keyword evidence="5 6" id="KW-0472">Membrane</keyword>
<evidence type="ECO:0000313" key="9">
    <source>
        <dbReference type="EMBL" id="EOW79430.1"/>
    </source>
</evidence>
<feature type="transmembrane region" description="Helical" evidence="6">
    <location>
        <begin position="261"/>
        <end position="284"/>
    </location>
</feature>
<evidence type="ECO:0000256" key="4">
    <source>
        <dbReference type="ARBA" id="ARBA00022989"/>
    </source>
</evidence>
<feature type="transmembrane region" description="Helical" evidence="6">
    <location>
        <begin position="43"/>
        <end position="62"/>
    </location>
</feature>
<comment type="caution">
    <text evidence="8">The sequence shown here is derived from an EMBL/GenBank/DDBJ whole genome shotgun (WGS) entry which is preliminary data.</text>
</comment>
<dbReference type="EMBL" id="ASWH01000002">
    <property type="protein sequence ID" value="EOW79430.1"/>
    <property type="molecule type" value="Genomic_DNA"/>
</dbReference>
<evidence type="ECO:0000256" key="5">
    <source>
        <dbReference type="ARBA" id="ARBA00023136"/>
    </source>
</evidence>
<feature type="transmembrane region" description="Helical" evidence="6">
    <location>
        <begin position="162"/>
        <end position="181"/>
    </location>
</feature>
<feature type="transmembrane region" description="Helical" evidence="6">
    <location>
        <begin position="74"/>
        <end position="101"/>
    </location>
</feature>
<evidence type="ECO:0000313" key="8">
    <source>
        <dbReference type="EMBL" id="EOI57816.1"/>
    </source>
</evidence>
<feature type="domain" description="Major facilitator superfamily (MFS) profile" evidence="7">
    <location>
        <begin position="9"/>
        <end position="450"/>
    </location>
</feature>
<dbReference type="HOGENOM" id="CLU_000960_22_3_9"/>
<feature type="transmembrane region" description="Helical" evidence="6">
    <location>
        <begin position="201"/>
        <end position="218"/>
    </location>
</feature>
<dbReference type="Gene3D" id="1.20.1720.10">
    <property type="entry name" value="Multidrug resistance protein D"/>
    <property type="match status" value="1"/>
</dbReference>
<comment type="subcellular location">
    <subcellularLocation>
        <location evidence="1">Cell membrane</location>
        <topology evidence="1">Multi-pass membrane protein</topology>
    </subcellularLocation>
</comment>
<name>R2VJF0_9ENTE</name>
<evidence type="ECO:0000313" key="11">
    <source>
        <dbReference type="Proteomes" id="UP000014160"/>
    </source>
</evidence>